<dbReference type="EMBL" id="BPLR01017280">
    <property type="protein sequence ID" value="GIY90015.1"/>
    <property type="molecule type" value="Genomic_DNA"/>
</dbReference>
<accession>A0AAV4X7R7</accession>
<evidence type="ECO:0000313" key="2">
    <source>
        <dbReference type="Proteomes" id="UP001054945"/>
    </source>
</evidence>
<gene>
    <name evidence="1" type="ORF">CEXT_250121</name>
</gene>
<sequence>MSSVMLVYSPGESQVWPQYSTGWIETAFAGVDGIFLLMGPPTATEALLSTGCLAGIRLLIVSSICETLLPLVRLAQRPRLIPLIEH</sequence>
<name>A0AAV4X7R7_CAEEX</name>
<proteinExistence type="predicted"/>
<comment type="caution">
    <text evidence="1">The sequence shown here is derived from an EMBL/GenBank/DDBJ whole genome shotgun (WGS) entry which is preliminary data.</text>
</comment>
<keyword evidence="2" id="KW-1185">Reference proteome</keyword>
<protein>
    <submittedName>
        <fullName evidence="1">Uncharacterized protein</fullName>
    </submittedName>
</protein>
<dbReference type="Proteomes" id="UP001054945">
    <property type="component" value="Unassembled WGS sequence"/>
</dbReference>
<reference evidence="1 2" key="1">
    <citation type="submission" date="2021-06" db="EMBL/GenBank/DDBJ databases">
        <title>Caerostris extrusa draft genome.</title>
        <authorList>
            <person name="Kono N."/>
            <person name="Arakawa K."/>
        </authorList>
    </citation>
    <scope>NUCLEOTIDE SEQUENCE [LARGE SCALE GENOMIC DNA]</scope>
</reference>
<organism evidence="1 2">
    <name type="scientific">Caerostris extrusa</name>
    <name type="common">Bark spider</name>
    <name type="synonym">Caerostris bankana</name>
    <dbReference type="NCBI Taxonomy" id="172846"/>
    <lineage>
        <taxon>Eukaryota</taxon>
        <taxon>Metazoa</taxon>
        <taxon>Ecdysozoa</taxon>
        <taxon>Arthropoda</taxon>
        <taxon>Chelicerata</taxon>
        <taxon>Arachnida</taxon>
        <taxon>Araneae</taxon>
        <taxon>Araneomorphae</taxon>
        <taxon>Entelegynae</taxon>
        <taxon>Araneoidea</taxon>
        <taxon>Araneidae</taxon>
        <taxon>Caerostris</taxon>
    </lineage>
</organism>
<evidence type="ECO:0000313" key="1">
    <source>
        <dbReference type="EMBL" id="GIY90015.1"/>
    </source>
</evidence>
<dbReference type="AlphaFoldDB" id="A0AAV4X7R7"/>